<evidence type="ECO:0000313" key="12">
    <source>
        <dbReference type="Proteomes" id="UP000675880"/>
    </source>
</evidence>
<evidence type="ECO:0000256" key="10">
    <source>
        <dbReference type="HAMAP-Rule" id="MF_01043"/>
    </source>
</evidence>
<feature type="transmembrane region" description="Helical" evidence="10">
    <location>
        <begin position="83"/>
        <end position="104"/>
    </location>
</feature>
<organism evidence="11 12">
    <name type="scientific">Nitrospira defluvii</name>
    <dbReference type="NCBI Taxonomy" id="330214"/>
    <lineage>
        <taxon>Bacteria</taxon>
        <taxon>Pseudomonadati</taxon>
        <taxon>Nitrospirota</taxon>
        <taxon>Nitrospiria</taxon>
        <taxon>Nitrospirales</taxon>
        <taxon>Nitrospiraceae</taxon>
        <taxon>Nitrospira</taxon>
    </lineage>
</organism>
<comment type="subcellular location">
    <subcellularLocation>
        <location evidence="10">Cell membrane</location>
        <topology evidence="10">Multi-pass membrane protein</topology>
    </subcellularLocation>
</comment>
<keyword evidence="2 10" id="KW-0444">Lipid biosynthesis</keyword>
<dbReference type="EMBL" id="CAJNBJ010000017">
    <property type="protein sequence ID" value="CAE6772137.1"/>
    <property type="molecule type" value="Genomic_DNA"/>
</dbReference>
<gene>
    <name evidence="10 11" type="primary">plsY</name>
    <name evidence="11" type="ORF">NSPZN2_40340</name>
</gene>
<dbReference type="GO" id="GO:0016746">
    <property type="term" value="F:acyltransferase activity"/>
    <property type="evidence" value="ECO:0007669"/>
    <property type="project" value="UniProtKB-KW"/>
</dbReference>
<feature type="transmembrane region" description="Helical" evidence="10">
    <location>
        <begin position="145"/>
        <end position="178"/>
    </location>
</feature>
<evidence type="ECO:0000313" key="11">
    <source>
        <dbReference type="EMBL" id="CAE6772137.1"/>
    </source>
</evidence>
<evidence type="ECO:0000256" key="9">
    <source>
        <dbReference type="ARBA" id="ARBA00023264"/>
    </source>
</evidence>
<dbReference type="Proteomes" id="UP000675880">
    <property type="component" value="Unassembled WGS sequence"/>
</dbReference>
<accession>A0ABM8RUJ9</accession>
<evidence type="ECO:0000256" key="3">
    <source>
        <dbReference type="ARBA" id="ARBA00022679"/>
    </source>
</evidence>
<dbReference type="PANTHER" id="PTHR30309">
    <property type="entry name" value="INNER MEMBRANE PROTEIN YGIH"/>
    <property type="match status" value="1"/>
</dbReference>
<keyword evidence="1 10" id="KW-1003">Cell membrane</keyword>
<evidence type="ECO:0000256" key="5">
    <source>
        <dbReference type="ARBA" id="ARBA00022989"/>
    </source>
</evidence>
<keyword evidence="8 10" id="KW-0594">Phospholipid biosynthesis</keyword>
<comment type="subunit">
    <text evidence="10">Probably interacts with PlsX.</text>
</comment>
<dbReference type="PANTHER" id="PTHR30309:SF0">
    <property type="entry name" value="GLYCEROL-3-PHOSPHATE ACYLTRANSFERASE-RELATED"/>
    <property type="match status" value="1"/>
</dbReference>
<keyword evidence="11" id="KW-0012">Acyltransferase</keyword>
<dbReference type="SMART" id="SM01207">
    <property type="entry name" value="G3P_acyltransf"/>
    <property type="match status" value="1"/>
</dbReference>
<keyword evidence="5 10" id="KW-1133">Transmembrane helix</keyword>
<keyword evidence="9 10" id="KW-1208">Phospholipid metabolism</keyword>
<dbReference type="HAMAP" id="MF_01043">
    <property type="entry name" value="PlsY"/>
    <property type="match status" value="1"/>
</dbReference>
<evidence type="ECO:0000256" key="8">
    <source>
        <dbReference type="ARBA" id="ARBA00023209"/>
    </source>
</evidence>
<dbReference type="Pfam" id="PF02660">
    <property type="entry name" value="G3P_acyltransf"/>
    <property type="match status" value="1"/>
</dbReference>
<dbReference type="RefSeq" id="WP_213043172.1">
    <property type="nucleotide sequence ID" value="NZ_CAJNBJ010000017.1"/>
</dbReference>
<comment type="similarity">
    <text evidence="10">Belongs to the PlsY family.</text>
</comment>
<keyword evidence="4 10" id="KW-0812">Transmembrane</keyword>
<dbReference type="EC" id="2.3.1.275" evidence="10"/>
<proteinExistence type="inferred from homology"/>
<dbReference type="NCBIfam" id="TIGR00023">
    <property type="entry name" value="glycerol-3-phosphate 1-O-acyltransferase PlsY"/>
    <property type="match status" value="1"/>
</dbReference>
<dbReference type="InterPro" id="IPR003811">
    <property type="entry name" value="G3P_acylTferase_PlsY"/>
</dbReference>
<name>A0ABM8RUJ9_9BACT</name>
<reference evidence="11 12" key="1">
    <citation type="submission" date="2021-02" db="EMBL/GenBank/DDBJ databases">
        <authorList>
            <person name="Han P."/>
        </authorList>
    </citation>
    <scope>NUCLEOTIDE SEQUENCE [LARGE SCALE GENOMIC DNA]</scope>
    <source>
        <strain evidence="11">Candidatus Nitrospira sp. ZN2</strain>
    </source>
</reference>
<evidence type="ECO:0000256" key="6">
    <source>
        <dbReference type="ARBA" id="ARBA00023098"/>
    </source>
</evidence>
<keyword evidence="12" id="KW-1185">Reference proteome</keyword>
<comment type="catalytic activity">
    <reaction evidence="10">
        <text>an acyl phosphate + sn-glycerol 3-phosphate = a 1-acyl-sn-glycero-3-phosphate + phosphate</text>
        <dbReference type="Rhea" id="RHEA:34075"/>
        <dbReference type="ChEBI" id="CHEBI:43474"/>
        <dbReference type="ChEBI" id="CHEBI:57597"/>
        <dbReference type="ChEBI" id="CHEBI:57970"/>
        <dbReference type="ChEBI" id="CHEBI:59918"/>
        <dbReference type="EC" id="2.3.1.275"/>
    </reaction>
</comment>
<comment type="function">
    <text evidence="10">Catalyzes the transfer of an acyl group from acyl-phosphate (acyl-PO(4)) to glycerol-3-phosphate (G3P) to form lysophosphatidic acid (LPA). This enzyme utilizes acyl-phosphate as fatty acyl donor, but not acyl-CoA or acyl-ACP.</text>
</comment>
<keyword evidence="6 10" id="KW-0443">Lipid metabolism</keyword>
<sequence>MDSPWLIGFLTLFGYLLGSIPFGVVVSRLLGTVDPRSAGSKNVGFTNVLRVSGKKAGVLTLAGDIGKGWAAGWAATLLLQQEAAVLGVALASIIGHLHSLFLGFKGGKGVATALGAALGVAPWIGLTLMGLWIGAVVLWRYSSGGALFAFAMFPIVSLLFHRSWLFIGFACTVSLLIWTRHKDNLVRLLSEEAKSLHVESRKLLIIQECMKVFPRR</sequence>
<keyword evidence="3 10" id="KW-0808">Transferase</keyword>
<comment type="pathway">
    <text evidence="10">Lipid metabolism; phospholipid metabolism.</text>
</comment>
<evidence type="ECO:0000256" key="7">
    <source>
        <dbReference type="ARBA" id="ARBA00023136"/>
    </source>
</evidence>
<evidence type="ECO:0000256" key="2">
    <source>
        <dbReference type="ARBA" id="ARBA00022516"/>
    </source>
</evidence>
<comment type="caution">
    <text evidence="11">The sequence shown here is derived from an EMBL/GenBank/DDBJ whole genome shotgun (WGS) entry which is preliminary data.</text>
</comment>
<evidence type="ECO:0000256" key="4">
    <source>
        <dbReference type="ARBA" id="ARBA00022692"/>
    </source>
</evidence>
<keyword evidence="7 10" id="KW-0472">Membrane</keyword>
<feature type="transmembrane region" description="Helical" evidence="10">
    <location>
        <begin position="116"/>
        <end position="139"/>
    </location>
</feature>
<feature type="transmembrane region" description="Helical" evidence="10">
    <location>
        <begin position="7"/>
        <end position="30"/>
    </location>
</feature>
<protein>
    <recommendedName>
        <fullName evidence="10">Glycerol-3-phosphate acyltransferase</fullName>
    </recommendedName>
    <alternativeName>
        <fullName evidence="10">Acyl-PO4 G3P acyltransferase</fullName>
    </alternativeName>
    <alternativeName>
        <fullName evidence="10">Acyl-phosphate--glycerol-3-phosphate acyltransferase</fullName>
    </alternativeName>
    <alternativeName>
        <fullName evidence="10">G3P acyltransferase</fullName>
        <shortName evidence="10">GPAT</shortName>
        <ecNumber evidence="10">2.3.1.275</ecNumber>
    </alternativeName>
    <alternativeName>
        <fullName evidence="10">Lysophosphatidic acid synthase</fullName>
        <shortName evidence="10">LPA synthase</shortName>
    </alternativeName>
</protein>
<evidence type="ECO:0000256" key="1">
    <source>
        <dbReference type="ARBA" id="ARBA00022475"/>
    </source>
</evidence>